<dbReference type="Gene3D" id="3.40.309.10">
    <property type="entry name" value="Aldehyde Dehydrogenase, Chain A, domain 2"/>
    <property type="match status" value="1"/>
</dbReference>
<dbReference type="Gene3D" id="3.40.605.10">
    <property type="entry name" value="Aldehyde Dehydrogenase, Chain A, domain 1"/>
    <property type="match status" value="1"/>
</dbReference>
<evidence type="ECO:0000256" key="4">
    <source>
        <dbReference type="SAM" id="MobiDB-lite"/>
    </source>
</evidence>
<evidence type="ECO:0000259" key="5">
    <source>
        <dbReference type="Pfam" id="PF00171"/>
    </source>
</evidence>
<dbReference type="InterPro" id="IPR016161">
    <property type="entry name" value="Ald_DH/histidinol_DH"/>
</dbReference>
<evidence type="ECO:0000313" key="7">
    <source>
        <dbReference type="Proteomes" id="UP001501196"/>
    </source>
</evidence>
<evidence type="ECO:0000256" key="2">
    <source>
        <dbReference type="PROSITE-ProRule" id="PRU10007"/>
    </source>
</evidence>
<gene>
    <name evidence="6" type="ORF">GCM10009819_26740</name>
</gene>
<proteinExistence type="inferred from homology"/>
<dbReference type="PROSITE" id="PS00687">
    <property type="entry name" value="ALDEHYDE_DEHYDR_GLU"/>
    <property type="match status" value="1"/>
</dbReference>
<dbReference type="InterPro" id="IPR016162">
    <property type="entry name" value="Ald_DH_N"/>
</dbReference>
<dbReference type="PANTHER" id="PTHR11699">
    <property type="entry name" value="ALDEHYDE DEHYDROGENASE-RELATED"/>
    <property type="match status" value="1"/>
</dbReference>
<feature type="region of interest" description="Disordered" evidence="4">
    <location>
        <begin position="1"/>
        <end position="26"/>
    </location>
</feature>
<evidence type="ECO:0000313" key="6">
    <source>
        <dbReference type="EMBL" id="GAA2040048.1"/>
    </source>
</evidence>
<comment type="similarity">
    <text evidence="3">Belongs to the aldehyde dehydrogenase family.</text>
</comment>
<dbReference type="SUPFAM" id="SSF53720">
    <property type="entry name" value="ALDH-like"/>
    <property type="match status" value="1"/>
</dbReference>
<dbReference type="Pfam" id="PF00171">
    <property type="entry name" value="Aldedh"/>
    <property type="match status" value="1"/>
</dbReference>
<dbReference type="CDD" id="cd07092">
    <property type="entry name" value="ALDH_ABALDH-YdcW"/>
    <property type="match status" value="1"/>
</dbReference>
<name>A0ABN2UTM2_9MICO</name>
<dbReference type="InterPro" id="IPR016160">
    <property type="entry name" value="Ald_DH_CS_CYS"/>
</dbReference>
<sequence>MVGTRARARPGACRPDARAPPDIPDGGIPVTELLRNFIDGAYVDARGDEAVDLIDPATEEVYAQAPVSTVADIDAAYAAASTAFESWGGTTPAERQLALFRIADAMEARAEEFADLESQDTGKPRASLVDDEILQSVDQLRFFAGAARNLEGRAAAEYLADHTSFVRREPIGVIGQVAPWNYPLNMAVWKIAPAIAAGNTVVLKPSDTTPLATLKLAEVAAEFLPAGVLNVVTGDRATGAALLQHATPEMVAITGSVRAGMEVARAAASDLKRVHLELGGKAPAVVFDDVDLEAAADGIVSAAYFNAGQDCTAATRVLVHESVHDELVAILVERARTNARTGAPREEGVFYGPLNNPTQLSNVTGFIDRLPDHADIATGGRRQGERGYFWEATVVTGLRQDDEAVQREIFGPVLTVQSFREEREVIAMANGVDYALAASVWTRDHGRAMRFAKHLDFGCVWINTHIPFVSDMPHGGFKHSGYGKDLSQYGFEDYTRVKHVMSYLG</sequence>
<comment type="caution">
    <text evidence="6">The sequence shown here is derived from an EMBL/GenBank/DDBJ whole genome shotgun (WGS) entry which is preliminary data.</text>
</comment>
<organism evidence="6 7">
    <name type="scientific">Agromyces tropicus</name>
    <dbReference type="NCBI Taxonomy" id="555371"/>
    <lineage>
        <taxon>Bacteria</taxon>
        <taxon>Bacillati</taxon>
        <taxon>Actinomycetota</taxon>
        <taxon>Actinomycetes</taxon>
        <taxon>Micrococcales</taxon>
        <taxon>Microbacteriaceae</taxon>
        <taxon>Agromyces</taxon>
    </lineage>
</organism>
<reference evidence="6 7" key="1">
    <citation type="journal article" date="2019" name="Int. J. Syst. Evol. Microbiol.">
        <title>The Global Catalogue of Microorganisms (GCM) 10K type strain sequencing project: providing services to taxonomists for standard genome sequencing and annotation.</title>
        <authorList>
            <consortium name="The Broad Institute Genomics Platform"/>
            <consortium name="The Broad Institute Genome Sequencing Center for Infectious Disease"/>
            <person name="Wu L."/>
            <person name="Ma J."/>
        </authorList>
    </citation>
    <scope>NUCLEOTIDE SEQUENCE [LARGE SCALE GENOMIC DNA]</scope>
    <source>
        <strain evidence="6 7">JCM 15672</strain>
    </source>
</reference>
<dbReference type="PROSITE" id="PS00070">
    <property type="entry name" value="ALDEHYDE_DEHYDR_CYS"/>
    <property type="match status" value="1"/>
</dbReference>
<dbReference type="NCBIfam" id="NF010000">
    <property type="entry name" value="PRK13473.1"/>
    <property type="match status" value="1"/>
</dbReference>
<dbReference type="EMBL" id="BAAAPW010000004">
    <property type="protein sequence ID" value="GAA2040048.1"/>
    <property type="molecule type" value="Genomic_DNA"/>
</dbReference>
<evidence type="ECO:0000256" key="1">
    <source>
        <dbReference type="ARBA" id="ARBA00023002"/>
    </source>
</evidence>
<accession>A0ABN2UTM2</accession>
<dbReference type="InterPro" id="IPR015657">
    <property type="entry name" value="Aminobutyraldehyde_DH"/>
</dbReference>
<keyword evidence="1 3" id="KW-0560">Oxidoreductase</keyword>
<dbReference type="InterPro" id="IPR029510">
    <property type="entry name" value="Ald_DH_CS_GLU"/>
</dbReference>
<feature type="active site" evidence="2">
    <location>
        <position position="277"/>
    </location>
</feature>
<protein>
    <submittedName>
        <fullName evidence="6">Gamma-aminobutyraldehyde dehydrogenase</fullName>
    </submittedName>
</protein>
<feature type="domain" description="Aldehyde dehydrogenase" evidence="5">
    <location>
        <begin position="43"/>
        <end position="500"/>
    </location>
</feature>
<dbReference type="InterPro" id="IPR015590">
    <property type="entry name" value="Aldehyde_DH_dom"/>
</dbReference>
<dbReference type="InterPro" id="IPR016163">
    <property type="entry name" value="Ald_DH_C"/>
</dbReference>
<evidence type="ECO:0000256" key="3">
    <source>
        <dbReference type="RuleBase" id="RU003345"/>
    </source>
</evidence>
<keyword evidence="7" id="KW-1185">Reference proteome</keyword>
<dbReference type="Proteomes" id="UP001501196">
    <property type="component" value="Unassembled WGS sequence"/>
</dbReference>